<dbReference type="InterPro" id="IPR001875">
    <property type="entry name" value="DED_dom"/>
</dbReference>
<dbReference type="EMBL" id="CALNXK010000003">
    <property type="protein sequence ID" value="CAH3035334.1"/>
    <property type="molecule type" value="Genomic_DNA"/>
</dbReference>
<reference evidence="3 4" key="1">
    <citation type="submission" date="2022-05" db="EMBL/GenBank/DDBJ databases">
        <authorList>
            <consortium name="Genoscope - CEA"/>
            <person name="William W."/>
        </authorList>
    </citation>
    <scope>NUCLEOTIDE SEQUENCE [LARGE SCALE GENOMIC DNA]</scope>
</reference>
<dbReference type="Pfam" id="PF20694">
    <property type="entry name" value="TRADD-like_N"/>
    <property type="match status" value="1"/>
</dbReference>
<dbReference type="Proteomes" id="UP001159405">
    <property type="component" value="Unassembled WGS sequence"/>
</dbReference>
<proteinExistence type="predicted"/>
<evidence type="ECO:0000256" key="1">
    <source>
        <dbReference type="SAM" id="MobiDB-lite"/>
    </source>
</evidence>
<evidence type="ECO:0000313" key="4">
    <source>
        <dbReference type="Proteomes" id="UP001159405"/>
    </source>
</evidence>
<feature type="domain" description="DED" evidence="2">
    <location>
        <begin position="1"/>
        <end position="76"/>
    </location>
</feature>
<name>A0ABN8MZF1_9CNID</name>
<dbReference type="Gene3D" id="1.10.533.10">
    <property type="entry name" value="Death Domain, Fas"/>
    <property type="match status" value="1"/>
</dbReference>
<gene>
    <name evidence="3" type="ORF">PLOB_00025113</name>
</gene>
<dbReference type="InterPro" id="IPR049341">
    <property type="entry name" value="TRADD-like_N"/>
</dbReference>
<feature type="region of interest" description="Disordered" evidence="1">
    <location>
        <begin position="301"/>
        <end position="327"/>
    </location>
</feature>
<accession>A0ABN8MZF1</accession>
<evidence type="ECO:0000259" key="2">
    <source>
        <dbReference type="PROSITE" id="PS50168"/>
    </source>
</evidence>
<dbReference type="InterPro" id="IPR011029">
    <property type="entry name" value="DEATH-like_dom_sf"/>
</dbReference>
<dbReference type="PROSITE" id="PS50168">
    <property type="entry name" value="DED"/>
    <property type="match status" value="1"/>
</dbReference>
<comment type="caution">
    <text evidence="3">The sequence shown here is derived from an EMBL/GenBank/DDBJ whole genome shotgun (WGS) entry which is preliminary data.</text>
</comment>
<keyword evidence="4" id="KW-1185">Reference proteome</keyword>
<evidence type="ECO:0000313" key="3">
    <source>
        <dbReference type="EMBL" id="CAH3035334.1"/>
    </source>
</evidence>
<protein>
    <recommendedName>
        <fullName evidence="2">DED domain-containing protein</fullName>
    </recommendedName>
</protein>
<organism evidence="3 4">
    <name type="scientific">Porites lobata</name>
    <dbReference type="NCBI Taxonomy" id="104759"/>
    <lineage>
        <taxon>Eukaryota</taxon>
        <taxon>Metazoa</taxon>
        <taxon>Cnidaria</taxon>
        <taxon>Anthozoa</taxon>
        <taxon>Hexacorallia</taxon>
        <taxon>Scleractinia</taxon>
        <taxon>Fungiina</taxon>
        <taxon>Poritidae</taxon>
        <taxon>Porites</taxon>
    </lineage>
</organism>
<sequence>MKRIIGALDELNDVERLIAFCRMEVPEFANESNFQDARSLFKELENLNCLGIDCFGVLKEILTKTEQRGLLGEVQVMERRPNRKEDFETRKAQVAAFMSSVGNRLTGVLTIKTVVKVVAGGISVASVLEVLKRESTFDQLVSAVNECVLPAGTSLIQITEGCICLTVRAENLSSLETLWSLYKDGTLKARLQDFFVTEEVLEELAGGEKLEVIVTIEEGEYQKALHELSSEIGEDPDSCVEAKPIRIHRSYSDSNLYCKTMVSEGSRQAPDITERRSINQSRYLDQERLAFVQSYLENAEDARSMTTETSDSGVPGTRGTPSEFGLEDTSYSPYKPYLKDLSKKVTTELKCRLEKDPLALKWFYESFGLSATYTVSDILENISELFPDTPLKLLKDVFQALELHDLVEILEKLKPRTLRPTLPLNEIKKMSNASNRPTRYYNQVAVLIIDTGTGRGHSKTGIRIGSFFKEFNSRSRVSTLTTTLPRSFDVIRRWRDTQFRLDHGFGVEERQRKIERAFKDELELALKDLESISLGNYSADLERQLRTEELETRKELEEYTEMRKMKKKDKKLAIQKKINQTREEQQEKKGKFQIILEEWVLLCKGWIIK</sequence>